<organism evidence="4 5">
    <name type="scientific">Pseudo-nitzschia multistriata</name>
    <dbReference type="NCBI Taxonomy" id="183589"/>
    <lineage>
        <taxon>Eukaryota</taxon>
        <taxon>Sar</taxon>
        <taxon>Stramenopiles</taxon>
        <taxon>Ochrophyta</taxon>
        <taxon>Bacillariophyta</taxon>
        <taxon>Bacillariophyceae</taxon>
        <taxon>Bacillariophycidae</taxon>
        <taxon>Bacillariales</taxon>
        <taxon>Bacillariaceae</taxon>
        <taxon>Pseudo-nitzschia</taxon>
    </lineage>
</organism>
<feature type="region of interest" description="Disordered" evidence="2">
    <location>
        <begin position="1"/>
        <end position="45"/>
    </location>
</feature>
<dbReference type="InterPro" id="IPR004147">
    <property type="entry name" value="ABC1_dom"/>
</dbReference>
<gene>
    <name evidence="4" type="ORF">PSNMU_V1.4_AUG-EV-PASAV3_0058550</name>
</gene>
<dbReference type="Proteomes" id="UP000291116">
    <property type="component" value="Unassembled WGS sequence"/>
</dbReference>
<dbReference type="Pfam" id="PF03109">
    <property type="entry name" value="ABC1"/>
    <property type="match status" value="1"/>
</dbReference>
<reference evidence="4 5" key="1">
    <citation type="submission" date="2019-01" db="EMBL/GenBank/DDBJ databases">
        <authorList>
            <person name="Ferrante I. M."/>
        </authorList>
    </citation>
    <scope>NUCLEOTIDE SEQUENCE [LARGE SCALE GENOMIC DNA]</scope>
    <source>
        <strain evidence="4 5">B856</strain>
    </source>
</reference>
<feature type="compositionally biased region" description="Polar residues" evidence="2">
    <location>
        <begin position="111"/>
        <end position="155"/>
    </location>
</feature>
<dbReference type="CDD" id="cd05121">
    <property type="entry name" value="ABC1_ADCK3-like"/>
    <property type="match status" value="1"/>
</dbReference>
<evidence type="ECO:0000259" key="3">
    <source>
        <dbReference type="Pfam" id="PF03109"/>
    </source>
</evidence>
<dbReference type="SUPFAM" id="SSF56112">
    <property type="entry name" value="Protein kinase-like (PK-like)"/>
    <property type="match status" value="1"/>
</dbReference>
<keyword evidence="5" id="KW-1185">Reference proteome</keyword>
<dbReference type="InterPro" id="IPR050154">
    <property type="entry name" value="UbiB_kinase"/>
</dbReference>
<feature type="region of interest" description="Disordered" evidence="2">
    <location>
        <begin position="85"/>
        <end position="155"/>
    </location>
</feature>
<accession>A0A448ZAI0</accession>
<sequence length="894" mass="100469">MAGTTCNPSTTTTAADWQHQPSRKRMFSDCGHGNGRPTSTIGGLSHRKEPRSFFIAVRTFQSSVPFLVSLLFVLSGNEHSRADAFQPRRHQPYHYPHSNHLRHRPEHPSTRHNPLFSSKASRLNDNESIGNRNENDSYWNPLQSKPSTRSPTIQNYINRNNIGNERTRETEQNQRISRNKQKMKPMPVTGYDARAIEEYYDMRPLQVGWRLNTLGFPLLFWYCRLLIDNANGVLGLPSVQRQRGKELREAFVQSKSVALIKSGQALSLRPDLIKNKIWAEELGKLVDAVGSFSDVEAMKIIRSELKDVRQRMDGSPATWKDSFRKRRREASSKLEKIVANDPVLSLFEFDNDNQAVASASIGQVYKARIRKGPQLEAALGPELAVEWGGKVVAIKVQRPDVASSVSLDMYLIRRTAGWLSKMRGGDILGIADQFGIQLFGELDYEREANNCLRFRDLYGSWDNIMVPDVCTALTRKRVLVMEWVDGEKGPWDGEEGIQMVRHGLKCSVDQLMTTGLFHADPHRGNLLKADDKLAFLDFGMMADIDEEDRYGLFGLCIGLQSKDIRLVSDNLLKLGFIDDPKQLDELIPRLRSALKNSTGGTGKAADVNFAKLQAELDAISRENLLEFSTPPFFTVIIRSLTILEGVALSVNPRFRLVRGSYPYVLRSLLQPENDERTPVALQNLLIRLLTIDGEGKEIDWVRLRDLLRLAQKARSQYNPADDEEEEGENSAKLSRQTIELFYKFLTSKTGLFLKRPLVHELAEAIDGMASIGEANLLRATNGLLPSLPGMNGPVNTRVMSEMKQLLDTFQSALATTDDDGNTNSSGQARLLAMGQVVEEMGSLLTDERLRKDAEPLLEEIISVTRMVAVEVLEIRGSRAMRSILQLNPVAPTVS</sequence>
<evidence type="ECO:0000256" key="1">
    <source>
        <dbReference type="ARBA" id="ARBA00009670"/>
    </source>
</evidence>
<name>A0A448ZAI0_9STRA</name>
<feature type="region of interest" description="Disordered" evidence="2">
    <location>
        <begin position="167"/>
        <end position="186"/>
    </location>
</feature>
<feature type="compositionally biased region" description="Low complexity" evidence="2">
    <location>
        <begin position="1"/>
        <end position="13"/>
    </location>
</feature>
<feature type="compositionally biased region" description="Basic residues" evidence="2">
    <location>
        <begin position="87"/>
        <end position="105"/>
    </location>
</feature>
<feature type="domain" description="ABC1 atypical kinase-like" evidence="3">
    <location>
        <begin position="389"/>
        <end position="567"/>
    </location>
</feature>
<proteinExistence type="inferred from homology"/>
<evidence type="ECO:0000313" key="4">
    <source>
        <dbReference type="EMBL" id="VEU39020.1"/>
    </source>
</evidence>
<dbReference type="AlphaFoldDB" id="A0A448ZAI0"/>
<evidence type="ECO:0000313" key="5">
    <source>
        <dbReference type="Proteomes" id="UP000291116"/>
    </source>
</evidence>
<evidence type="ECO:0000256" key="2">
    <source>
        <dbReference type="SAM" id="MobiDB-lite"/>
    </source>
</evidence>
<dbReference type="PANTHER" id="PTHR10566">
    <property type="entry name" value="CHAPERONE-ACTIVITY OF BC1 COMPLEX CABC1 -RELATED"/>
    <property type="match status" value="1"/>
</dbReference>
<dbReference type="InterPro" id="IPR011009">
    <property type="entry name" value="Kinase-like_dom_sf"/>
</dbReference>
<dbReference type="OrthoDB" id="427480at2759"/>
<protein>
    <recommendedName>
        <fullName evidence="3">ABC1 atypical kinase-like domain-containing protein</fullName>
    </recommendedName>
</protein>
<dbReference type="EMBL" id="CAACVS010000200">
    <property type="protein sequence ID" value="VEU39020.1"/>
    <property type="molecule type" value="Genomic_DNA"/>
</dbReference>
<dbReference type="PANTHER" id="PTHR10566:SF128">
    <property type="entry name" value="UBIB DOMAIN CONTAINING KINASE"/>
    <property type="match status" value="1"/>
</dbReference>
<comment type="similarity">
    <text evidence="1">Belongs to the protein kinase superfamily. ADCK protein kinase family.</text>
</comment>